<evidence type="ECO:0000313" key="2">
    <source>
        <dbReference type="Proteomes" id="UP000018467"/>
    </source>
</evidence>
<keyword evidence="2" id="KW-1185">Reference proteome</keyword>
<name>A0A3B1K4G0_ASTMX</name>
<reference evidence="1" key="4">
    <citation type="submission" date="2025-09" db="UniProtKB">
        <authorList>
            <consortium name="Ensembl"/>
        </authorList>
    </citation>
    <scope>IDENTIFICATION</scope>
</reference>
<dbReference type="AlphaFoldDB" id="A0A3B1K4G0"/>
<accession>A0A3B1K4G0</accession>
<reference evidence="2" key="1">
    <citation type="submission" date="2013-03" db="EMBL/GenBank/DDBJ databases">
        <authorList>
            <person name="Jeffery W."/>
            <person name="Warren W."/>
            <person name="Wilson R.K."/>
        </authorList>
    </citation>
    <scope>NUCLEOTIDE SEQUENCE</scope>
    <source>
        <strain evidence="2">female</strain>
    </source>
</reference>
<reference evidence="1" key="3">
    <citation type="submission" date="2025-08" db="UniProtKB">
        <authorList>
            <consortium name="Ensembl"/>
        </authorList>
    </citation>
    <scope>IDENTIFICATION</scope>
</reference>
<dbReference type="Bgee" id="ENSAMXG00000043161">
    <property type="expression patterns" value="Expressed in camera-type eye"/>
</dbReference>
<dbReference type="InParanoid" id="A0A3B1K4G0"/>
<dbReference type="Ensembl" id="ENSAMXT00000042070.1">
    <property type="protein sequence ID" value="ENSAMXP00000049522.1"/>
    <property type="gene ID" value="ENSAMXG00000043161.1"/>
</dbReference>
<reference evidence="2" key="2">
    <citation type="journal article" date="2014" name="Nat. Commun.">
        <title>The cavefish genome reveals candidate genes for eye loss.</title>
        <authorList>
            <person name="McGaugh S.E."/>
            <person name="Gross J.B."/>
            <person name="Aken B."/>
            <person name="Blin M."/>
            <person name="Borowsky R."/>
            <person name="Chalopin D."/>
            <person name="Hinaux H."/>
            <person name="Jeffery W.R."/>
            <person name="Keene A."/>
            <person name="Ma L."/>
            <person name="Minx P."/>
            <person name="Murphy D."/>
            <person name="O'Quin K.E."/>
            <person name="Retaux S."/>
            <person name="Rohner N."/>
            <person name="Searle S.M."/>
            <person name="Stahl B.A."/>
            <person name="Tabin C."/>
            <person name="Volff J.N."/>
            <person name="Yoshizawa M."/>
            <person name="Warren W.C."/>
        </authorList>
    </citation>
    <scope>NUCLEOTIDE SEQUENCE [LARGE SCALE GENOMIC DNA]</scope>
    <source>
        <strain evidence="2">female</strain>
    </source>
</reference>
<organism evidence="1 2">
    <name type="scientific">Astyanax mexicanus</name>
    <name type="common">Blind cave fish</name>
    <name type="synonym">Astyanax fasciatus mexicanus</name>
    <dbReference type="NCBI Taxonomy" id="7994"/>
    <lineage>
        <taxon>Eukaryota</taxon>
        <taxon>Metazoa</taxon>
        <taxon>Chordata</taxon>
        <taxon>Craniata</taxon>
        <taxon>Vertebrata</taxon>
        <taxon>Euteleostomi</taxon>
        <taxon>Actinopterygii</taxon>
        <taxon>Neopterygii</taxon>
        <taxon>Teleostei</taxon>
        <taxon>Ostariophysi</taxon>
        <taxon>Characiformes</taxon>
        <taxon>Characoidei</taxon>
        <taxon>Acestrorhamphidae</taxon>
        <taxon>Acestrorhamphinae</taxon>
        <taxon>Astyanax</taxon>
    </lineage>
</organism>
<dbReference type="Proteomes" id="UP000018467">
    <property type="component" value="Unassembled WGS sequence"/>
</dbReference>
<proteinExistence type="predicted"/>
<evidence type="ECO:0000313" key="1">
    <source>
        <dbReference type="Ensembl" id="ENSAMXP00000049522.1"/>
    </source>
</evidence>
<sequence length="70" mass="8012">MIQVICIFSGSQWDKLVTCEAECANEQKHCFPSPFIEILTMPIMSRTFPRILLMVTNKVVNALKIINNQL</sequence>
<protein>
    <submittedName>
        <fullName evidence="1">Uncharacterized protein</fullName>
    </submittedName>
</protein>